<dbReference type="CDD" id="cd03263">
    <property type="entry name" value="ABC_subfamily_A"/>
    <property type="match status" value="1"/>
</dbReference>
<keyword evidence="2" id="KW-0677">Repeat</keyword>
<keyword evidence="3" id="KW-0547">Nucleotide-binding</keyword>
<accession>A0A8C6ACQ9</accession>
<sequence>MEDPDHPGGKNDSFFERELPGLVPGVCVKNLVKIFEPGTRPAVDRLNITFYENQITAILGHNGAGKTTTLSILTGLLPVTSETVLIGGKDIETSLDAVRQSLGMCPQHNILFQHLTVAEHILFYAQLKGKSWEEAQLGMERNEEAQDLSGGMQRKLSVALAFVGDAKVVILDEPTSGVDPYSKRSIWDLLLKYRSGRTIIMSTHHMDEADLLGDRIAIISQGRLYCSGTPLFLKNCFGKGFYLTLVCKMKNIQSQRSGCEVHVCLGRSPNGLGSVQTVSWANYLIPCCYFSLHGKCN</sequence>
<feature type="domain" description="ABC transporter" evidence="5">
    <location>
        <begin position="26"/>
        <end position="246"/>
    </location>
</feature>
<dbReference type="PANTHER" id="PTHR19229:SF36">
    <property type="entry name" value="ATP-BINDING CASSETTE SUB-FAMILY A MEMBER 2"/>
    <property type="match status" value="1"/>
</dbReference>
<dbReference type="InterPro" id="IPR017871">
    <property type="entry name" value="ABC_transporter-like_CS"/>
</dbReference>
<dbReference type="Gene3D" id="3.40.50.300">
    <property type="entry name" value="P-loop containing nucleotide triphosphate hydrolases"/>
    <property type="match status" value="1"/>
</dbReference>
<dbReference type="InterPro" id="IPR003439">
    <property type="entry name" value="ABC_transporter-like_ATP-bd"/>
</dbReference>
<dbReference type="PROSITE" id="PS00211">
    <property type="entry name" value="ABC_TRANSPORTER_1"/>
    <property type="match status" value="1"/>
</dbReference>
<dbReference type="FunFam" id="3.40.50.300:FF:000264">
    <property type="entry name" value="ATP-binding cassette, sub-family A (ABC1), member 1"/>
    <property type="match status" value="1"/>
</dbReference>
<keyword evidence="7" id="KW-1185">Reference proteome</keyword>
<dbReference type="AlphaFoldDB" id="A0A8C6ACQ9"/>
<protein>
    <recommendedName>
        <fullName evidence="5">ABC transporter domain-containing protein</fullName>
    </recommendedName>
</protein>
<dbReference type="SMART" id="SM00382">
    <property type="entry name" value="AAA"/>
    <property type="match status" value="1"/>
</dbReference>
<reference evidence="6" key="2">
    <citation type="submission" date="2025-09" db="UniProtKB">
        <authorList>
            <consortium name="Ensembl"/>
        </authorList>
    </citation>
    <scope>IDENTIFICATION</scope>
</reference>
<proteinExistence type="predicted"/>
<evidence type="ECO:0000259" key="5">
    <source>
        <dbReference type="PROSITE" id="PS50893"/>
    </source>
</evidence>
<evidence type="ECO:0000256" key="4">
    <source>
        <dbReference type="ARBA" id="ARBA00022840"/>
    </source>
</evidence>
<evidence type="ECO:0000256" key="3">
    <source>
        <dbReference type="ARBA" id="ARBA00022741"/>
    </source>
</evidence>
<dbReference type="GO" id="GO:0005319">
    <property type="term" value="F:lipid transporter activity"/>
    <property type="evidence" value="ECO:0007669"/>
    <property type="project" value="TreeGrafter"/>
</dbReference>
<keyword evidence="1" id="KW-0813">Transport</keyword>
<dbReference type="InterPro" id="IPR026082">
    <property type="entry name" value="ABCA"/>
</dbReference>
<dbReference type="GeneTree" id="ENSGT00940000155624"/>
<dbReference type="Pfam" id="PF00005">
    <property type="entry name" value="ABC_tran"/>
    <property type="match status" value="1"/>
</dbReference>
<dbReference type="InterPro" id="IPR003593">
    <property type="entry name" value="AAA+_ATPase"/>
</dbReference>
<keyword evidence="4" id="KW-0067">ATP-binding</keyword>
<reference evidence="6" key="1">
    <citation type="submission" date="2025-08" db="UniProtKB">
        <authorList>
            <consortium name="Ensembl"/>
        </authorList>
    </citation>
    <scope>IDENTIFICATION</scope>
</reference>
<dbReference type="Proteomes" id="UP000694407">
    <property type="component" value="Unplaced"/>
</dbReference>
<name>A0A8C6ACQ9_MARMA</name>
<dbReference type="PROSITE" id="PS50893">
    <property type="entry name" value="ABC_TRANSPORTER_2"/>
    <property type="match status" value="1"/>
</dbReference>
<evidence type="ECO:0000256" key="1">
    <source>
        <dbReference type="ARBA" id="ARBA00022448"/>
    </source>
</evidence>
<dbReference type="Ensembl" id="ENSMMMT00000031084.1">
    <property type="protein sequence ID" value="ENSMMMP00000027483.1"/>
    <property type="gene ID" value="ENSMMMG00000023993.1"/>
</dbReference>
<dbReference type="GO" id="GO:0140359">
    <property type="term" value="F:ABC-type transporter activity"/>
    <property type="evidence" value="ECO:0007669"/>
    <property type="project" value="InterPro"/>
</dbReference>
<dbReference type="GO" id="GO:0016887">
    <property type="term" value="F:ATP hydrolysis activity"/>
    <property type="evidence" value="ECO:0007669"/>
    <property type="project" value="InterPro"/>
</dbReference>
<evidence type="ECO:0000256" key="2">
    <source>
        <dbReference type="ARBA" id="ARBA00022737"/>
    </source>
</evidence>
<evidence type="ECO:0000313" key="6">
    <source>
        <dbReference type="Ensembl" id="ENSMMMP00000027483.1"/>
    </source>
</evidence>
<dbReference type="InterPro" id="IPR027417">
    <property type="entry name" value="P-loop_NTPase"/>
</dbReference>
<organism evidence="6 7">
    <name type="scientific">Marmota marmota marmota</name>
    <name type="common">Alpine marmot</name>
    <dbReference type="NCBI Taxonomy" id="9994"/>
    <lineage>
        <taxon>Eukaryota</taxon>
        <taxon>Metazoa</taxon>
        <taxon>Chordata</taxon>
        <taxon>Craniata</taxon>
        <taxon>Vertebrata</taxon>
        <taxon>Euteleostomi</taxon>
        <taxon>Mammalia</taxon>
        <taxon>Eutheria</taxon>
        <taxon>Euarchontoglires</taxon>
        <taxon>Glires</taxon>
        <taxon>Rodentia</taxon>
        <taxon>Sciuromorpha</taxon>
        <taxon>Sciuridae</taxon>
        <taxon>Xerinae</taxon>
        <taxon>Marmotini</taxon>
        <taxon>Marmota</taxon>
    </lineage>
</organism>
<evidence type="ECO:0000313" key="7">
    <source>
        <dbReference type="Proteomes" id="UP000694407"/>
    </source>
</evidence>
<dbReference type="SUPFAM" id="SSF52540">
    <property type="entry name" value="P-loop containing nucleoside triphosphate hydrolases"/>
    <property type="match status" value="1"/>
</dbReference>
<dbReference type="PANTHER" id="PTHR19229">
    <property type="entry name" value="ATP-BINDING CASSETTE TRANSPORTER SUBFAMILY A ABCA"/>
    <property type="match status" value="1"/>
</dbReference>
<dbReference type="GO" id="GO:0005524">
    <property type="term" value="F:ATP binding"/>
    <property type="evidence" value="ECO:0007669"/>
    <property type="project" value="UniProtKB-KW"/>
</dbReference>
<dbReference type="GO" id="GO:0016020">
    <property type="term" value="C:membrane"/>
    <property type="evidence" value="ECO:0007669"/>
    <property type="project" value="InterPro"/>
</dbReference>